<dbReference type="GO" id="GO:0016740">
    <property type="term" value="F:transferase activity"/>
    <property type="evidence" value="ECO:0007669"/>
    <property type="project" value="UniProtKB-KW"/>
</dbReference>
<organism evidence="2 3">
    <name type="scientific">Erwinia persicina</name>
    <dbReference type="NCBI Taxonomy" id="55211"/>
    <lineage>
        <taxon>Bacteria</taxon>
        <taxon>Pseudomonadati</taxon>
        <taxon>Pseudomonadota</taxon>
        <taxon>Gammaproteobacteria</taxon>
        <taxon>Enterobacterales</taxon>
        <taxon>Erwiniaceae</taxon>
        <taxon>Erwinia</taxon>
    </lineage>
</organism>
<evidence type="ECO:0000313" key="4">
    <source>
        <dbReference type="Proteomes" id="UP000661012"/>
    </source>
</evidence>
<dbReference type="Proteomes" id="UP000661012">
    <property type="component" value="Unassembled WGS sequence"/>
</dbReference>
<keyword evidence="4" id="KW-1185">Reference proteome</keyword>
<gene>
    <name evidence="2" type="ORF">EpCFBP13511_16610</name>
    <name evidence="1" type="ORF">IFT93_17930</name>
</gene>
<dbReference type="EMBL" id="JACYNN010000016">
    <property type="protein sequence ID" value="MBD8108274.1"/>
    <property type="molecule type" value="Genomic_DNA"/>
</dbReference>
<reference evidence="1 4" key="2">
    <citation type="journal article" date="2020" name="FEMS Microbiol. Ecol.">
        <title>Temporal dynamics of bacterial communities during seed development and maturation.</title>
        <authorList>
            <person name="Chesneau G."/>
            <person name="Torres-Cortes G."/>
            <person name="Briand M."/>
            <person name="Darrasse A."/>
            <person name="Preveaux A."/>
            <person name="Marais C."/>
            <person name="Jacques M.A."/>
            <person name="Shade A."/>
            <person name="Barret M."/>
        </authorList>
    </citation>
    <scope>NUCLEOTIDE SEQUENCE [LARGE SCALE GENOMIC DNA]</scope>
    <source>
        <strain evidence="1 4">CFBP13732</strain>
    </source>
</reference>
<accession>A0A4U3F3Q6</accession>
<dbReference type="EMBL" id="QGAC01000016">
    <property type="protein sequence ID" value="TKJ87694.1"/>
    <property type="molecule type" value="Genomic_DNA"/>
</dbReference>
<dbReference type="Gene3D" id="3.90.1480.10">
    <property type="entry name" value="Alpha-2,3-sialyltransferase"/>
    <property type="match status" value="1"/>
</dbReference>
<dbReference type="STRING" id="1219360.GCA_001571305_03173"/>
<proteinExistence type="predicted"/>
<dbReference type="AlphaFoldDB" id="A0A4U3F3Q6"/>
<dbReference type="OrthoDB" id="9177936at2"/>
<protein>
    <submittedName>
        <fullName evidence="2">Sugar glycosyltransferase</fullName>
    </submittedName>
</protein>
<dbReference type="Proteomes" id="UP000306393">
    <property type="component" value="Unassembled WGS sequence"/>
</dbReference>
<sequence>MGTLFKQLYRYSHSRRFRHNENLWPYVKITRASEGHISSLSLRGQSVKLVNLNDLHHQYAGDLLLIASGPSVNDTDFTPLQHIPAMGMNGSWFMRDKTNFKFFVIVDMTFIDQRLSMVEDMVRDPEIILFTTLRCIVQLIDYIGYSSLRCQVAIVEDACYKNFQPRVLTEEIHQTYQHEQSVSFSEADRNIAFFKDIRKGVFDAGTVAYWALQIIQYMGFNRIIIAGLDMNNFHKPRFYENENDISPCGLEQQFLGLIEPSFRLSSNVLKELFVEVLNLSPYSALDSSIFKKVKPDDIK</sequence>
<evidence type="ECO:0000313" key="2">
    <source>
        <dbReference type="EMBL" id="TKJ87694.1"/>
    </source>
</evidence>
<reference evidence="2 3" key="1">
    <citation type="journal article" date="2019" name="Sci. Rep.">
        <title>Differences in resource use lead to coexistence of seed-transmitted microbial populations.</title>
        <authorList>
            <person name="Torres-Cortes G."/>
            <person name="Garcia B.J."/>
            <person name="Compant S."/>
            <person name="Rezki S."/>
            <person name="Jones P."/>
            <person name="Preveaux A."/>
            <person name="Briand M."/>
            <person name="Roulet A."/>
            <person name="Bouchez O."/>
            <person name="Jacobson D."/>
            <person name="Barret M."/>
        </authorList>
    </citation>
    <scope>NUCLEOTIDE SEQUENCE [LARGE SCALE GENOMIC DNA]</scope>
    <source>
        <strain evidence="2 3">CFBP13511</strain>
    </source>
</reference>
<evidence type="ECO:0000313" key="1">
    <source>
        <dbReference type="EMBL" id="MBD8108274.1"/>
    </source>
</evidence>
<name>A0A4U3F3Q6_9GAMM</name>
<evidence type="ECO:0000313" key="3">
    <source>
        <dbReference type="Proteomes" id="UP000306393"/>
    </source>
</evidence>
<dbReference type="RefSeq" id="WP_137269658.1">
    <property type="nucleotide sequence ID" value="NZ_JACYNN010000016.1"/>
</dbReference>
<comment type="caution">
    <text evidence="2">The sequence shown here is derived from an EMBL/GenBank/DDBJ whole genome shotgun (WGS) entry which is preliminary data.</text>
</comment>
<keyword evidence="2" id="KW-0808">Transferase</keyword>